<comment type="caution">
    <text evidence="1">The sequence shown here is derived from an EMBL/GenBank/DDBJ whole genome shotgun (WGS) entry which is preliminary data.</text>
</comment>
<protein>
    <submittedName>
        <fullName evidence="1">Uncharacterized protein</fullName>
    </submittedName>
</protein>
<accession>A0A8H6HWX4</accession>
<proteinExistence type="predicted"/>
<dbReference type="EMBL" id="JACGCI010000033">
    <property type="protein sequence ID" value="KAF6754725.1"/>
    <property type="molecule type" value="Genomic_DNA"/>
</dbReference>
<organism evidence="1 2">
    <name type="scientific">Ephemerocybe angulata</name>
    <dbReference type="NCBI Taxonomy" id="980116"/>
    <lineage>
        <taxon>Eukaryota</taxon>
        <taxon>Fungi</taxon>
        <taxon>Dikarya</taxon>
        <taxon>Basidiomycota</taxon>
        <taxon>Agaricomycotina</taxon>
        <taxon>Agaricomycetes</taxon>
        <taxon>Agaricomycetidae</taxon>
        <taxon>Agaricales</taxon>
        <taxon>Agaricineae</taxon>
        <taxon>Psathyrellaceae</taxon>
        <taxon>Ephemerocybe</taxon>
    </lineage>
</organism>
<sequence>MFRPGRSLIAYRFNGEWEANKPKWRAEAVCRALFGPDPNDLANDNHDLRAGAETIAKTRTGVRKSEEHVKTTWRASSPENHVCFSLYISLLNYVIMIENISRTLGCSASGISLPTLLEAYSLPWVSSQKTGMIAH</sequence>
<evidence type="ECO:0000313" key="1">
    <source>
        <dbReference type="EMBL" id="KAF6754725.1"/>
    </source>
</evidence>
<dbReference type="Proteomes" id="UP000521943">
    <property type="component" value="Unassembled WGS sequence"/>
</dbReference>
<reference evidence="1 2" key="1">
    <citation type="submission" date="2020-07" db="EMBL/GenBank/DDBJ databases">
        <title>Comparative genomics of pyrophilous fungi reveals a link between fire events and developmental genes.</title>
        <authorList>
            <consortium name="DOE Joint Genome Institute"/>
            <person name="Steindorff A.S."/>
            <person name="Carver A."/>
            <person name="Calhoun S."/>
            <person name="Stillman K."/>
            <person name="Liu H."/>
            <person name="Lipzen A."/>
            <person name="Pangilinan J."/>
            <person name="Labutti K."/>
            <person name="Bruns T.D."/>
            <person name="Grigoriev I.V."/>
        </authorList>
    </citation>
    <scope>NUCLEOTIDE SEQUENCE [LARGE SCALE GENOMIC DNA]</scope>
    <source>
        <strain evidence="1 2">CBS 144469</strain>
    </source>
</reference>
<keyword evidence="2" id="KW-1185">Reference proteome</keyword>
<gene>
    <name evidence="1" type="ORF">DFP72DRAFT_848110</name>
</gene>
<evidence type="ECO:0000313" key="2">
    <source>
        <dbReference type="Proteomes" id="UP000521943"/>
    </source>
</evidence>
<name>A0A8H6HWX4_9AGAR</name>
<dbReference type="AlphaFoldDB" id="A0A8H6HWX4"/>